<feature type="region of interest" description="Disordered" evidence="1">
    <location>
        <begin position="132"/>
        <end position="181"/>
    </location>
</feature>
<feature type="transmembrane region" description="Helical" evidence="2">
    <location>
        <begin position="58"/>
        <end position="78"/>
    </location>
</feature>
<dbReference type="CDD" id="cd00081">
    <property type="entry name" value="Hint"/>
    <property type="match status" value="1"/>
</dbReference>
<dbReference type="AlphaFoldDB" id="A0AAU2VN96"/>
<dbReference type="PROSITE" id="PS50817">
    <property type="entry name" value="INTEIN_N_TER"/>
    <property type="match status" value="1"/>
</dbReference>
<accession>A0AAU2VN96</accession>
<dbReference type="Gene3D" id="2.170.16.10">
    <property type="entry name" value="Hedgehog/Intein (Hint) domain"/>
    <property type="match status" value="1"/>
</dbReference>
<sequence>MTDPKPNREQHPPLRGSAADEPSMPPSPDNTPTHPARSLPSGSPWKTRLQTLTGSRSALLFGIAGVVIVALVAGLLTLTSSSTGSDAAQTTQQNLEPFREAVDDLARAPGLRYKDTSASGTTQNEISVTANGSQVGTASSGRNDHGRDVLRIGGKTFTRERVDPAPREDATAGGKTPPREWTVGMDDGSKLLDKALARTIAPSGLAAVLTKALTDLEKSPASADGSRASGPSGQQPLSVNGTPALGVDTSAGRLLVTKNKPHRVLRLEAHGPRESLSAQGEQTENGETPTAPRTVTTGPLATGDAEGTDLTPVFADAADKMFDTLVEYADQLKDATDRGITFSLDGAGEMNCTSSGCTTTQSFTGLVTSTARKERVTKGEVTARMNANFTIDGKPAGQCTSPQRTFPVRGNTVSGTLKCSNPGAGPLYASVAARVQAQAKANARACGCRVRLTYPLRASTLIDARALAKVEAKKLADQAKSERDAAACAKQHSFPSGTRVLLADGTTRAIEDVRIGDRVVASDPQSGLTATRPVTNTFTTEDDENFTRLTITTAQGPANVTATDNHPFWLEDGQRWKNADALRVGDELRTPDDVSAPVTKVRDQQVPQRTHDLTVKGLHTYYVMAGQTPVLVHNSNCDPWTSYRKFDADGHPVDGTRVPTNEALDAAERWVGPGYSEPVKGSGRYVSKDGTRVARMGESDITGQHGGGPHMNFERMVPNPRKPGKSMVVENRHIYLE</sequence>
<keyword evidence="2" id="KW-0812">Transmembrane</keyword>
<feature type="region of interest" description="Disordered" evidence="1">
    <location>
        <begin position="1"/>
        <end position="47"/>
    </location>
</feature>
<protein>
    <submittedName>
        <fullName evidence="4">HINT domain-containing protein</fullName>
    </submittedName>
</protein>
<evidence type="ECO:0000256" key="1">
    <source>
        <dbReference type="SAM" id="MobiDB-lite"/>
    </source>
</evidence>
<dbReference type="InterPro" id="IPR036844">
    <property type="entry name" value="Hint_dom_sf"/>
</dbReference>
<feature type="domain" description="Hint" evidence="3">
    <location>
        <begin position="491"/>
        <end position="592"/>
    </location>
</feature>
<feature type="compositionally biased region" description="Polar residues" evidence="1">
    <location>
        <begin position="229"/>
        <end position="241"/>
    </location>
</feature>
<evidence type="ECO:0000256" key="2">
    <source>
        <dbReference type="SAM" id="Phobius"/>
    </source>
</evidence>
<organism evidence="4">
    <name type="scientific">Streptomyces sp. NBC_00008</name>
    <dbReference type="NCBI Taxonomy" id="2903610"/>
    <lineage>
        <taxon>Bacteria</taxon>
        <taxon>Bacillati</taxon>
        <taxon>Actinomycetota</taxon>
        <taxon>Actinomycetes</taxon>
        <taxon>Kitasatosporales</taxon>
        <taxon>Streptomycetaceae</taxon>
        <taxon>Streptomyces</taxon>
    </lineage>
</organism>
<feature type="compositionally biased region" description="Basic and acidic residues" evidence="1">
    <location>
        <begin position="1"/>
        <end position="12"/>
    </location>
</feature>
<feature type="compositionally biased region" description="Polar residues" evidence="1">
    <location>
        <begin position="276"/>
        <end position="299"/>
    </location>
</feature>
<feature type="compositionally biased region" description="Basic and acidic residues" evidence="1">
    <location>
        <begin position="157"/>
        <end position="170"/>
    </location>
</feature>
<feature type="compositionally biased region" description="Polar residues" evidence="1">
    <location>
        <begin position="132"/>
        <end position="141"/>
    </location>
</feature>
<proteinExistence type="predicted"/>
<keyword evidence="2" id="KW-1133">Transmembrane helix</keyword>
<dbReference type="Pfam" id="PF07591">
    <property type="entry name" value="PT-HINT"/>
    <property type="match status" value="1"/>
</dbReference>
<dbReference type="SMART" id="SM00306">
    <property type="entry name" value="HintN"/>
    <property type="match status" value="1"/>
</dbReference>
<name>A0AAU2VN96_9ACTN</name>
<reference evidence="4" key="1">
    <citation type="submission" date="2022-10" db="EMBL/GenBank/DDBJ databases">
        <title>The complete genomes of actinobacterial strains from the NBC collection.</title>
        <authorList>
            <person name="Joergensen T.S."/>
            <person name="Alvarez Arevalo M."/>
            <person name="Sterndorff E.B."/>
            <person name="Faurdal D."/>
            <person name="Vuksanovic O."/>
            <person name="Mourched A.-S."/>
            <person name="Charusanti P."/>
            <person name="Shaw S."/>
            <person name="Blin K."/>
            <person name="Weber T."/>
        </authorList>
    </citation>
    <scope>NUCLEOTIDE SEQUENCE</scope>
    <source>
        <strain evidence="4">NBC_00008</strain>
    </source>
</reference>
<dbReference type="InterPro" id="IPR003587">
    <property type="entry name" value="Hint_dom_N"/>
</dbReference>
<feature type="region of interest" description="Disordered" evidence="1">
    <location>
        <begin position="219"/>
        <end position="243"/>
    </location>
</feature>
<dbReference type="SUPFAM" id="SSF51294">
    <property type="entry name" value="Hedgehog/intein (Hint) domain"/>
    <property type="match status" value="1"/>
</dbReference>
<dbReference type="InterPro" id="IPR006141">
    <property type="entry name" value="Intein_N"/>
</dbReference>
<keyword evidence="2" id="KW-0472">Membrane</keyword>
<dbReference type="GO" id="GO:0016539">
    <property type="term" value="P:intein-mediated protein splicing"/>
    <property type="evidence" value="ECO:0007669"/>
    <property type="project" value="InterPro"/>
</dbReference>
<gene>
    <name evidence="4" type="ORF">OG398_11200</name>
</gene>
<evidence type="ECO:0000259" key="3">
    <source>
        <dbReference type="SMART" id="SM00306"/>
    </source>
</evidence>
<feature type="region of interest" description="Disordered" evidence="1">
    <location>
        <begin position="266"/>
        <end position="307"/>
    </location>
</feature>
<dbReference type="EMBL" id="CP108313">
    <property type="protein sequence ID" value="WTW68793.1"/>
    <property type="molecule type" value="Genomic_DNA"/>
</dbReference>
<evidence type="ECO:0000313" key="4">
    <source>
        <dbReference type="EMBL" id="WTW68793.1"/>
    </source>
</evidence>